<comment type="caution">
    <text evidence="1">The sequence shown here is derived from an EMBL/GenBank/DDBJ whole genome shotgun (WGS) entry which is preliminary data.</text>
</comment>
<evidence type="ECO:0000313" key="1">
    <source>
        <dbReference type="EMBL" id="KAI0086946.1"/>
    </source>
</evidence>
<accession>A0ACB8TY66</accession>
<name>A0ACB8TY66_9APHY</name>
<dbReference type="EMBL" id="MU274920">
    <property type="protein sequence ID" value="KAI0086946.1"/>
    <property type="molecule type" value="Genomic_DNA"/>
</dbReference>
<keyword evidence="2" id="KW-1185">Reference proteome</keyword>
<proteinExistence type="predicted"/>
<protein>
    <submittedName>
        <fullName evidence="1">Uncharacterized protein</fullName>
    </submittedName>
</protein>
<dbReference type="Proteomes" id="UP001055072">
    <property type="component" value="Unassembled WGS sequence"/>
</dbReference>
<evidence type="ECO:0000313" key="2">
    <source>
        <dbReference type="Proteomes" id="UP001055072"/>
    </source>
</evidence>
<gene>
    <name evidence="1" type="ORF">BDY19DRAFT_995380</name>
</gene>
<sequence>MTPWAPPDWLSVPLLITRSASHHDPPHHPSYGKVFAEVEAPLPPRAVLCSPTRHRRGGRSRAKTLKSLESCADATLGATEDEVLCKVHLEYVKIPDTDKWFDNGGTYTLYLSVATIASNVASHLQTQSCPTTDVSRIYPKIVLAKYEGCGNFANTPEWAQREPGVESVFRETKSALADLLSRVTSKQLEIDGSFVDQLAAMRIS</sequence>
<organism evidence="1 2">
    <name type="scientific">Irpex rosettiformis</name>
    <dbReference type="NCBI Taxonomy" id="378272"/>
    <lineage>
        <taxon>Eukaryota</taxon>
        <taxon>Fungi</taxon>
        <taxon>Dikarya</taxon>
        <taxon>Basidiomycota</taxon>
        <taxon>Agaricomycotina</taxon>
        <taxon>Agaricomycetes</taxon>
        <taxon>Polyporales</taxon>
        <taxon>Irpicaceae</taxon>
        <taxon>Irpex</taxon>
    </lineage>
</organism>
<reference evidence="1" key="1">
    <citation type="journal article" date="2021" name="Environ. Microbiol.">
        <title>Gene family expansions and transcriptome signatures uncover fungal adaptations to wood decay.</title>
        <authorList>
            <person name="Hage H."/>
            <person name="Miyauchi S."/>
            <person name="Viragh M."/>
            <person name="Drula E."/>
            <person name="Min B."/>
            <person name="Chaduli D."/>
            <person name="Navarro D."/>
            <person name="Favel A."/>
            <person name="Norest M."/>
            <person name="Lesage-Meessen L."/>
            <person name="Balint B."/>
            <person name="Merenyi Z."/>
            <person name="de Eugenio L."/>
            <person name="Morin E."/>
            <person name="Martinez A.T."/>
            <person name="Baldrian P."/>
            <person name="Stursova M."/>
            <person name="Martinez M.J."/>
            <person name="Novotny C."/>
            <person name="Magnuson J.K."/>
            <person name="Spatafora J.W."/>
            <person name="Maurice S."/>
            <person name="Pangilinan J."/>
            <person name="Andreopoulos W."/>
            <person name="LaButti K."/>
            <person name="Hundley H."/>
            <person name="Na H."/>
            <person name="Kuo A."/>
            <person name="Barry K."/>
            <person name="Lipzen A."/>
            <person name="Henrissat B."/>
            <person name="Riley R."/>
            <person name="Ahrendt S."/>
            <person name="Nagy L.G."/>
            <person name="Grigoriev I.V."/>
            <person name="Martin F."/>
            <person name="Rosso M.N."/>
        </authorList>
    </citation>
    <scope>NUCLEOTIDE SEQUENCE</scope>
    <source>
        <strain evidence="1">CBS 384.51</strain>
    </source>
</reference>